<accession>A0A7W6JH47</accession>
<reference evidence="2 3" key="1">
    <citation type="submission" date="2020-08" db="EMBL/GenBank/DDBJ databases">
        <title>Genomic Encyclopedia of Type Strains, Phase IV (KMG-IV): sequencing the most valuable type-strain genomes for metagenomic binning, comparative biology and taxonomic classification.</title>
        <authorList>
            <person name="Goeker M."/>
        </authorList>
    </citation>
    <scope>NUCLEOTIDE SEQUENCE [LARGE SCALE GENOMIC DNA]</scope>
    <source>
        <strain evidence="2 3">DSM 23960</strain>
    </source>
</reference>
<organism evidence="2 3">
    <name type="scientific">Brevundimonas lenta</name>
    <dbReference type="NCBI Taxonomy" id="424796"/>
    <lineage>
        <taxon>Bacteria</taxon>
        <taxon>Pseudomonadati</taxon>
        <taxon>Pseudomonadota</taxon>
        <taxon>Alphaproteobacteria</taxon>
        <taxon>Caulobacterales</taxon>
        <taxon>Caulobacteraceae</taxon>
        <taxon>Brevundimonas</taxon>
    </lineage>
</organism>
<feature type="signal peptide" evidence="1">
    <location>
        <begin position="1"/>
        <end position="24"/>
    </location>
</feature>
<evidence type="ECO:0000256" key="1">
    <source>
        <dbReference type="SAM" id="SignalP"/>
    </source>
</evidence>
<keyword evidence="3" id="KW-1185">Reference proteome</keyword>
<evidence type="ECO:0000313" key="3">
    <source>
        <dbReference type="Proteomes" id="UP000529946"/>
    </source>
</evidence>
<dbReference type="Proteomes" id="UP000529946">
    <property type="component" value="Unassembled WGS sequence"/>
</dbReference>
<feature type="chain" id="PRO_5030675145" evidence="1">
    <location>
        <begin position="25"/>
        <end position="612"/>
    </location>
</feature>
<name>A0A7W6JH47_9CAUL</name>
<sequence length="612" mass="66303">MIDRRRLLASAAGGLSLVALPAFARVPVQNSAARIQARALYDTIFEATLQASPVNATGLGLDVGAHADLKSRIDSRAYADRLNMFKPMAAARPALAAVDASGLAGRDRSDYDTVVWMADRAAEIDAFPFGGVDSYGYPCPYVVSQLTGLYQSVPDFLDSQHTVANVADAEAYLSRLESFAEGMNHETARVAKDADEHGLVPPDFIIDKTLVQLRALRAQSGESAGLVQSLVKKTAEAGVQGDWGKRAAALVDGPVAAALDAQIAQMERLRPLASHDAGIGTRPNGVAYYDLCLRFQTSTGLSPQQAHQVGLDQVAQIEALADPLLRQRGYTEGSVGARLTAFGKDPQYLYPNTDDGRNALLADLNHQVAAIEARLPDVFERLPRARVEVRRVPVSIELGAPRGYAQSPSLDGSRPGAYYINLVDTAIWPKWALPTLTYHESLPGHHLQGALALEATDTPLLLKSLGFNAYGEGWGLYAEQLAEEVGMYDDFTEGRLGYHQSFLYRAARIVIDTGIHSMGWSREQAIRYMVDTVGLAPGAAESEIERYCVWPGQACGYKIGHTEIDRLRTVAKERTGDRFDIKSFHSAILDGGAMPLEVLGRVVDQWTAARLA</sequence>
<dbReference type="RefSeq" id="WP_183205225.1">
    <property type="nucleotide sequence ID" value="NZ_BAAAER010000003.1"/>
</dbReference>
<keyword evidence="1" id="KW-0732">Signal</keyword>
<dbReference type="InterPro" id="IPR006311">
    <property type="entry name" value="TAT_signal"/>
</dbReference>
<protein>
    <submittedName>
        <fullName evidence="2">Uncharacterized protein (DUF885 family)</fullName>
    </submittedName>
</protein>
<dbReference type="PANTHER" id="PTHR33361">
    <property type="entry name" value="GLR0591 PROTEIN"/>
    <property type="match status" value="1"/>
</dbReference>
<dbReference type="PANTHER" id="PTHR33361:SF2">
    <property type="entry name" value="DUF885 DOMAIN-CONTAINING PROTEIN"/>
    <property type="match status" value="1"/>
</dbReference>
<proteinExistence type="predicted"/>
<comment type="caution">
    <text evidence="2">The sequence shown here is derived from an EMBL/GenBank/DDBJ whole genome shotgun (WGS) entry which is preliminary data.</text>
</comment>
<dbReference type="PROSITE" id="PS51318">
    <property type="entry name" value="TAT"/>
    <property type="match status" value="1"/>
</dbReference>
<evidence type="ECO:0000313" key="2">
    <source>
        <dbReference type="EMBL" id="MBB4084073.1"/>
    </source>
</evidence>
<dbReference type="Pfam" id="PF05960">
    <property type="entry name" value="DUF885"/>
    <property type="match status" value="1"/>
</dbReference>
<dbReference type="AlphaFoldDB" id="A0A7W6JH47"/>
<gene>
    <name evidence="2" type="ORF">GGR12_002961</name>
</gene>
<dbReference type="InterPro" id="IPR010281">
    <property type="entry name" value="DUF885"/>
</dbReference>
<dbReference type="EMBL" id="JACIDM010000003">
    <property type="protein sequence ID" value="MBB4084073.1"/>
    <property type="molecule type" value="Genomic_DNA"/>
</dbReference>